<dbReference type="AlphaFoldDB" id="A0A024UB70"/>
<dbReference type="VEuPathDB" id="FungiDB:H310_04878"/>
<dbReference type="STRING" id="157072.A0A024UB70"/>
<sequence length="421" mass="47113">MDHVATSSGSVYTLQQHFRSREVLLHDVTIRIHHMAKHILPPDESELPPPKIPWNKNVSMSMVATTTYIPYSGEAQATSSSSDTFILHNFREFLFLYPFDNMETAVDIMRFTHIPICHDFRVPMLPVQPTNLVVALASCDILVFDPLHGLDTSSHHNRNGGVCSSPIAAAKWVQQSHTEFAVAHENGAIYVYDHTFQDESSYDSMDIEQPEAEFTLLKQREDRTNPVACWHVSSQAIYDLAFSPNGKYMACVGKTGALTVFQYHMQRKIAMMQSHFGALTCLSWSPNSLYIVTGGQDDLVTLWSLQHNSALARCEGHESWVTSVAFDPWFTSHTSVRFGSVGEDGILCLWDFTLPDDDTKLYDMSPVLRVKVAAGPLTHIVFHATSIALTSRDGSLWIYSRPSSDALPSPDLAHTIPSYSF</sequence>
<evidence type="ECO:0000256" key="2">
    <source>
        <dbReference type="ARBA" id="ARBA00022737"/>
    </source>
</evidence>
<proteinExistence type="predicted"/>
<protein>
    <submittedName>
        <fullName evidence="4">Uncharacterized protein</fullName>
    </submittedName>
</protein>
<dbReference type="OrthoDB" id="68820at2759"/>
<dbReference type="SUPFAM" id="SSF50978">
    <property type="entry name" value="WD40 repeat-like"/>
    <property type="match status" value="1"/>
</dbReference>
<evidence type="ECO:0000313" key="4">
    <source>
        <dbReference type="EMBL" id="ETW03410.1"/>
    </source>
</evidence>
<accession>A0A024UB70</accession>
<dbReference type="PROSITE" id="PS50082">
    <property type="entry name" value="WD_REPEATS_2"/>
    <property type="match status" value="1"/>
</dbReference>
<dbReference type="PROSITE" id="PS50294">
    <property type="entry name" value="WD_REPEATS_REGION"/>
    <property type="match status" value="1"/>
</dbReference>
<keyword evidence="1 3" id="KW-0853">WD repeat</keyword>
<dbReference type="PANTHER" id="PTHR14107">
    <property type="entry name" value="WD REPEAT PROTEIN"/>
    <property type="match status" value="1"/>
</dbReference>
<dbReference type="Pfam" id="PF00400">
    <property type="entry name" value="WD40"/>
    <property type="match status" value="3"/>
</dbReference>
<dbReference type="InterPro" id="IPR051362">
    <property type="entry name" value="WD_repeat_creC_regulators"/>
</dbReference>
<feature type="repeat" description="WD" evidence="3">
    <location>
        <begin position="272"/>
        <end position="313"/>
    </location>
</feature>
<dbReference type="InterPro" id="IPR001680">
    <property type="entry name" value="WD40_rpt"/>
</dbReference>
<organism evidence="4">
    <name type="scientific">Aphanomyces invadans</name>
    <dbReference type="NCBI Taxonomy" id="157072"/>
    <lineage>
        <taxon>Eukaryota</taxon>
        <taxon>Sar</taxon>
        <taxon>Stramenopiles</taxon>
        <taxon>Oomycota</taxon>
        <taxon>Saprolegniomycetes</taxon>
        <taxon>Saprolegniales</taxon>
        <taxon>Verrucalvaceae</taxon>
        <taxon>Aphanomyces</taxon>
    </lineage>
</organism>
<dbReference type="InterPro" id="IPR015943">
    <property type="entry name" value="WD40/YVTN_repeat-like_dom_sf"/>
</dbReference>
<dbReference type="RefSeq" id="XP_008867639.1">
    <property type="nucleotide sequence ID" value="XM_008869417.1"/>
</dbReference>
<gene>
    <name evidence="4" type="ORF">H310_04878</name>
</gene>
<dbReference type="GeneID" id="20081928"/>
<dbReference type="eggNOG" id="KOG2394">
    <property type="taxonomic scope" value="Eukaryota"/>
</dbReference>
<dbReference type="InterPro" id="IPR036322">
    <property type="entry name" value="WD40_repeat_dom_sf"/>
</dbReference>
<keyword evidence="2" id="KW-0677">Repeat</keyword>
<name>A0A024UB70_9STRA</name>
<reference evidence="4" key="1">
    <citation type="submission" date="2013-12" db="EMBL/GenBank/DDBJ databases">
        <title>The Genome Sequence of Aphanomyces invadans NJM9701.</title>
        <authorList>
            <consortium name="The Broad Institute Genomics Platform"/>
            <person name="Russ C."/>
            <person name="Tyler B."/>
            <person name="van West P."/>
            <person name="Dieguez-Uribeondo J."/>
            <person name="Young S.K."/>
            <person name="Zeng Q."/>
            <person name="Gargeya S."/>
            <person name="Fitzgerald M."/>
            <person name="Abouelleil A."/>
            <person name="Alvarado L."/>
            <person name="Chapman S.B."/>
            <person name="Gainer-Dewar J."/>
            <person name="Goldberg J."/>
            <person name="Griggs A."/>
            <person name="Gujja S."/>
            <person name="Hansen M."/>
            <person name="Howarth C."/>
            <person name="Imamovic A."/>
            <person name="Ireland A."/>
            <person name="Larimer J."/>
            <person name="McCowan C."/>
            <person name="Murphy C."/>
            <person name="Pearson M."/>
            <person name="Poon T.W."/>
            <person name="Priest M."/>
            <person name="Roberts A."/>
            <person name="Saif S."/>
            <person name="Shea T."/>
            <person name="Sykes S."/>
            <person name="Wortman J."/>
            <person name="Nusbaum C."/>
            <person name="Birren B."/>
        </authorList>
    </citation>
    <scope>NUCLEOTIDE SEQUENCE [LARGE SCALE GENOMIC DNA]</scope>
    <source>
        <strain evidence="4">NJM9701</strain>
    </source>
</reference>
<evidence type="ECO:0000256" key="3">
    <source>
        <dbReference type="PROSITE-ProRule" id="PRU00221"/>
    </source>
</evidence>
<dbReference type="EMBL" id="KI913959">
    <property type="protein sequence ID" value="ETW03410.1"/>
    <property type="molecule type" value="Genomic_DNA"/>
</dbReference>
<dbReference type="PANTHER" id="PTHR14107:SF16">
    <property type="entry name" value="AT02583P"/>
    <property type="match status" value="1"/>
</dbReference>
<dbReference type="Gene3D" id="2.130.10.10">
    <property type="entry name" value="YVTN repeat-like/Quinoprotein amine dehydrogenase"/>
    <property type="match status" value="1"/>
</dbReference>
<evidence type="ECO:0000256" key="1">
    <source>
        <dbReference type="ARBA" id="ARBA00022574"/>
    </source>
</evidence>
<dbReference type="SMART" id="SM00320">
    <property type="entry name" value="WD40"/>
    <property type="match status" value="5"/>
</dbReference>